<sequence>MARQRATRIPKPHVWPRGAQALVMRQCIVEIDCIVIRHVQYKFEVNRCRNEKVNFQGSSANSVEGDSGQDGWTDSGDNHIIIHAIRPGLSGIVQAMKNVSRSDYATCKNLSINRGHVNILLVSRL</sequence>
<accession>A0A9D4C016</accession>
<evidence type="ECO:0000313" key="2">
    <source>
        <dbReference type="Proteomes" id="UP000828390"/>
    </source>
</evidence>
<reference evidence="1" key="1">
    <citation type="journal article" date="2019" name="bioRxiv">
        <title>The Genome of the Zebra Mussel, Dreissena polymorpha: A Resource for Invasive Species Research.</title>
        <authorList>
            <person name="McCartney M.A."/>
            <person name="Auch B."/>
            <person name="Kono T."/>
            <person name="Mallez S."/>
            <person name="Zhang Y."/>
            <person name="Obille A."/>
            <person name="Becker A."/>
            <person name="Abrahante J.E."/>
            <person name="Garbe J."/>
            <person name="Badalamenti J.P."/>
            <person name="Herman A."/>
            <person name="Mangelson H."/>
            <person name="Liachko I."/>
            <person name="Sullivan S."/>
            <person name="Sone E.D."/>
            <person name="Koren S."/>
            <person name="Silverstein K.A.T."/>
            <person name="Beckman K.B."/>
            <person name="Gohl D.M."/>
        </authorList>
    </citation>
    <scope>NUCLEOTIDE SEQUENCE</scope>
    <source>
        <strain evidence="1">Duluth1</strain>
        <tissue evidence="1">Whole animal</tissue>
    </source>
</reference>
<proteinExistence type="predicted"/>
<keyword evidence="2" id="KW-1185">Reference proteome</keyword>
<protein>
    <submittedName>
        <fullName evidence="1">Uncharacterized protein</fullName>
    </submittedName>
</protein>
<evidence type="ECO:0000313" key="1">
    <source>
        <dbReference type="EMBL" id="KAH3714652.1"/>
    </source>
</evidence>
<dbReference type="Proteomes" id="UP000828390">
    <property type="component" value="Unassembled WGS sequence"/>
</dbReference>
<comment type="caution">
    <text evidence="1">The sequence shown here is derived from an EMBL/GenBank/DDBJ whole genome shotgun (WGS) entry which is preliminary data.</text>
</comment>
<organism evidence="1 2">
    <name type="scientific">Dreissena polymorpha</name>
    <name type="common">Zebra mussel</name>
    <name type="synonym">Mytilus polymorpha</name>
    <dbReference type="NCBI Taxonomy" id="45954"/>
    <lineage>
        <taxon>Eukaryota</taxon>
        <taxon>Metazoa</taxon>
        <taxon>Spiralia</taxon>
        <taxon>Lophotrochozoa</taxon>
        <taxon>Mollusca</taxon>
        <taxon>Bivalvia</taxon>
        <taxon>Autobranchia</taxon>
        <taxon>Heteroconchia</taxon>
        <taxon>Euheterodonta</taxon>
        <taxon>Imparidentia</taxon>
        <taxon>Neoheterodontei</taxon>
        <taxon>Myida</taxon>
        <taxon>Dreissenoidea</taxon>
        <taxon>Dreissenidae</taxon>
        <taxon>Dreissena</taxon>
    </lineage>
</organism>
<gene>
    <name evidence="1" type="ORF">DPMN_057341</name>
</gene>
<reference evidence="1" key="2">
    <citation type="submission" date="2020-11" db="EMBL/GenBank/DDBJ databases">
        <authorList>
            <person name="McCartney M.A."/>
            <person name="Auch B."/>
            <person name="Kono T."/>
            <person name="Mallez S."/>
            <person name="Becker A."/>
            <person name="Gohl D.M."/>
            <person name="Silverstein K.A.T."/>
            <person name="Koren S."/>
            <person name="Bechman K.B."/>
            <person name="Herman A."/>
            <person name="Abrahante J.E."/>
            <person name="Garbe J."/>
        </authorList>
    </citation>
    <scope>NUCLEOTIDE SEQUENCE</scope>
    <source>
        <strain evidence="1">Duluth1</strain>
        <tissue evidence="1">Whole animal</tissue>
    </source>
</reference>
<dbReference type="AlphaFoldDB" id="A0A9D4C016"/>
<name>A0A9D4C016_DREPO</name>
<dbReference type="EMBL" id="JAIWYP010000013">
    <property type="protein sequence ID" value="KAH3714652.1"/>
    <property type="molecule type" value="Genomic_DNA"/>
</dbReference>